<dbReference type="InterPro" id="IPR010930">
    <property type="entry name" value="Flg_bb/hook_C_dom"/>
</dbReference>
<keyword evidence="6" id="KW-0966">Cell projection</keyword>
<proteinExistence type="inferred from homology"/>
<organism evidence="6 7">
    <name type="scientific">Christensenella tenuis</name>
    <dbReference type="NCBI Taxonomy" id="2763033"/>
    <lineage>
        <taxon>Bacteria</taxon>
        <taxon>Bacillati</taxon>
        <taxon>Bacillota</taxon>
        <taxon>Clostridia</taxon>
        <taxon>Christensenellales</taxon>
        <taxon>Christensenellaceae</taxon>
        <taxon>Christensenella</taxon>
    </lineage>
</organism>
<dbReference type="InterPro" id="IPR001444">
    <property type="entry name" value="Flag_bb_rod_N"/>
</dbReference>
<dbReference type="Pfam" id="PF06429">
    <property type="entry name" value="Flg_bbr_C"/>
    <property type="match status" value="1"/>
</dbReference>
<keyword evidence="6" id="KW-0282">Flagellum</keyword>
<keyword evidence="6" id="KW-0969">Cilium</keyword>
<dbReference type="PANTHER" id="PTHR30435:SF19">
    <property type="entry name" value="FLAGELLAR BASAL-BODY ROD PROTEIN FLGG"/>
    <property type="match status" value="1"/>
</dbReference>
<dbReference type="InterPro" id="IPR037925">
    <property type="entry name" value="FlgE/F/G-like"/>
</dbReference>
<evidence type="ECO:0000259" key="3">
    <source>
        <dbReference type="Pfam" id="PF00460"/>
    </source>
</evidence>
<reference evidence="6 7" key="1">
    <citation type="submission" date="2020-08" db="EMBL/GenBank/DDBJ databases">
        <title>Genome public.</title>
        <authorList>
            <person name="Liu C."/>
            <person name="Sun Q."/>
        </authorList>
    </citation>
    <scope>NUCLEOTIDE SEQUENCE [LARGE SCALE GENOMIC DNA]</scope>
    <source>
        <strain evidence="6 7">NSJ-35</strain>
    </source>
</reference>
<dbReference type="InterPro" id="IPR053967">
    <property type="entry name" value="LlgE_F_G-like_D1"/>
</dbReference>
<dbReference type="InterPro" id="IPR020013">
    <property type="entry name" value="Flagellar_FlgE/F/G"/>
</dbReference>
<dbReference type="Pfam" id="PF00460">
    <property type="entry name" value="Flg_bb_rod"/>
    <property type="match status" value="1"/>
</dbReference>
<dbReference type="PANTHER" id="PTHR30435">
    <property type="entry name" value="FLAGELLAR PROTEIN"/>
    <property type="match status" value="1"/>
</dbReference>
<evidence type="ECO:0000256" key="2">
    <source>
        <dbReference type="RuleBase" id="RU362116"/>
    </source>
</evidence>
<gene>
    <name evidence="6" type="ORF">H8S18_00160</name>
</gene>
<dbReference type="NCBIfam" id="TIGR03506">
    <property type="entry name" value="FlgEFG_subfam"/>
    <property type="match status" value="1"/>
</dbReference>
<evidence type="ECO:0000313" key="7">
    <source>
        <dbReference type="Proteomes" id="UP000606889"/>
    </source>
</evidence>
<evidence type="ECO:0000313" key="6">
    <source>
        <dbReference type="EMBL" id="MBC5646759.1"/>
    </source>
</evidence>
<evidence type="ECO:0000259" key="5">
    <source>
        <dbReference type="Pfam" id="PF22692"/>
    </source>
</evidence>
<dbReference type="PROSITE" id="PS00588">
    <property type="entry name" value="FLAGELLA_BB_ROD"/>
    <property type="match status" value="1"/>
</dbReference>
<feature type="domain" description="Flagellar hook protein FlgE/F/G-like D1" evidence="5">
    <location>
        <begin position="92"/>
        <end position="157"/>
    </location>
</feature>
<dbReference type="RefSeq" id="WP_186856305.1">
    <property type="nucleotide sequence ID" value="NZ_JACOON010000001.1"/>
</dbReference>
<evidence type="ECO:0000259" key="4">
    <source>
        <dbReference type="Pfam" id="PF06429"/>
    </source>
</evidence>
<name>A0ABR7ECB8_9FIRM</name>
<sequence>MMQGTYTAALGIASQQQRLDTIANNLANVNTNGFKASRTDFKDALYQNMQRVEQPQDDLNMLKGHGTLVSGSTRLFTQGQYIETGIDTNCYLEGEGFFMVQAPEGQTYYTRDGSFRKSSEADGEYLVTSQGYYVLDQNGQKIRLEGTELNISSEGYLSDGTENPAYARLGIFTFLNQEGLLAVADNLYAASASSGAAQQAGAETTVIQKVVEGSNVNLADEFSKLIRASRAMQLSSRALSTADEMDGTANSIRG</sequence>
<feature type="domain" description="Flagellar basal body rod protein N-terminal" evidence="3">
    <location>
        <begin position="6"/>
        <end position="35"/>
    </location>
</feature>
<comment type="caution">
    <text evidence="6">The sequence shown here is derived from an EMBL/GenBank/DDBJ whole genome shotgun (WGS) entry which is preliminary data.</text>
</comment>
<protein>
    <submittedName>
        <fullName evidence="6">Flagellar hook-basal body protein</fullName>
    </submittedName>
</protein>
<dbReference type="InterPro" id="IPR019776">
    <property type="entry name" value="Flagellar_basal_body_rod_CS"/>
</dbReference>
<dbReference type="SUPFAM" id="SSF117143">
    <property type="entry name" value="Flagellar hook protein flgE"/>
    <property type="match status" value="1"/>
</dbReference>
<comment type="subcellular location">
    <subcellularLocation>
        <location evidence="2">Bacterial flagellum basal body</location>
    </subcellularLocation>
</comment>
<keyword evidence="2" id="KW-0975">Bacterial flagellum</keyword>
<dbReference type="Proteomes" id="UP000606889">
    <property type="component" value="Unassembled WGS sequence"/>
</dbReference>
<evidence type="ECO:0000256" key="1">
    <source>
        <dbReference type="ARBA" id="ARBA00009677"/>
    </source>
</evidence>
<comment type="similarity">
    <text evidence="1 2">Belongs to the flagella basal body rod proteins family.</text>
</comment>
<keyword evidence="7" id="KW-1185">Reference proteome</keyword>
<feature type="domain" description="Flagellar basal-body/hook protein C-terminal" evidence="4">
    <location>
        <begin position="208"/>
        <end position="252"/>
    </location>
</feature>
<dbReference type="EMBL" id="JACOON010000001">
    <property type="protein sequence ID" value="MBC5646759.1"/>
    <property type="molecule type" value="Genomic_DNA"/>
</dbReference>
<dbReference type="Pfam" id="PF22692">
    <property type="entry name" value="LlgE_F_G_D1"/>
    <property type="match status" value="1"/>
</dbReference>
<accession>A0ABR7ECB8</accession>